<dbReference type="SUPFAM" id="SSF55073">
    <property type="entry name" value="Nucleotide cyclase"/>
    <property type="match status" value="1"/>
</dbReference>
<feature type="transmembrane region" description="Helical" evidence="2">
    <location>
        <begin position="154"/>
        <end position="171"/>
    </location>
</feature>
<dbReference type="EMBL" id="CP097289">
    <property type="protein sequence ID" value="UQT60043.1"/>
    <property type="molecule type" value="Genomic_DNA"/>
</dbReference>
<dbReference type="Pfam" id="PF00990">
    <property type="entry name" value="GGDEF"/>
    <property type="match status" value="1"/>
</dbReference>
<dbReference type="GO" id="GO:0008483">
    <property type="term" value="F:transaminase activity"/>
    <property type="evidence" value="ECO:0007669"/>
    <property type="project" value="UniProtKB-KW"/>
</dbReference>
<dbReference type="Gene3D" id="3.90.1150.10">
    <property type="entry name" value="Aspartate Aminotransferase, domain 1"/>
    <property type="match status" value="1"/>
</dbReference>
<feature type="transmembrane region" description="Helical" evidence="2">
    <location>
        <begin position="183"/>
        <end position="203"/>
    </location>
</feature>
<sequence>MAAYLALVAVLTAVYMTVPGLRAPLWALIGLGGVAAVLVGVRVHRPAHRWPWWVLAAGLLAFAAGDTYYNVVEQYFQASNPFPSPADACYLAVYPLLAAGLFGLVRYRWAGRDLPSLLDALIITGGLALPVWVYLVQPLTEVEGLTWPQRAISIAYPLGDVLVLALLARLLTPGFVTGHNPAVHLLVLGTLTLLVFDIAYGILQLNGLWQAGTLLDTGWIVFYTAWGLAALHPSMVELTAYTHQRQSLLPPPRRLVLLAAATLIAPAILLAEGLLDRAHDAAVIAAFSGTLFLLVILRLAGMVVAHRKAVDRELALRGAAASLVAAITTEEITETCETTVAALSGPGTRSWTLVLEPGDAPPAPYAALDLHRTHLVRAAALGPEIAARFGAEQRALLCPMIQRDRPAGAEPPGVLIAGGAEKQLTEIWGSLEILASHAGLAKERITLRQEIIRRESEAYFRTLVRNASDVILIVDDDDTVRYASPSAQAVFGDAPLIGAELPALVDPRDSDRAARVLVAMRSGARHEPHDYWWMPRDGGRIEVEVRCSDLRDDPTVRGLVVTLRDVTEQRQLEHELTQRAFHDALTGLPNRTLLLERIERALLRGRRESTLTCVLFIDLDDFKVVNDTLGHSVGDRLLTAVGSRLSRSLRRSDTAARLGGDEFAVLMEDAKRPVDAEILAAQVVQALSRPFHLSGDSVSVSASVGVSTAADSAGAEELLAHADLALYAAKAAGKRQWRRFQQRLHVRMRERHDLQAGLDRAIADEEFALRYQPVVDISANGGRAGGAADAAEIVGFEALARWPHPRRGLVPPQQFIPLAEETGHITPLGAWVLGNAAADIAGLQGVGPSRARRPYISVNVSARQFRDAGFLDEVRKALDTPGLAPGSLQLELTESVLMRRDGQIQAVMQALKDLGVRIAVDDFGTGYSSLRYLREFPIDVLKIDKTFIDDIADDARQLALVEGIVHLADTMGLQVIAEGIEQSAQRDLLAGMGCGFGQGYLFARPLTAEQGERLLRLRRGSNGAATGPRAARGSRVAPATPAVAVAVAPPAAPAAPIPSERQSTMSEPDTELLEAPRDPRWGDLDHLRRTSPMSDCVLDEVRGRHIRSGDHWLIDFASCNYLGFDCDPEIIDAIEPAVRRWGTHPSWSRLLGSPRLYPEIEERLAALLGAPDTLLLPTATLIHASVIPVLADKGEVFVEATAHRTVYDGCVAARGQGATLRRFHAERPDELAALLRAAPSGTARLVCLDGVNSMSGNIADIPELAGMCRDFGATLYIDDTHGFGVVGERGADEPCPYGLRGNSVVRHTGETYDNIVLVGGFSKAYSSLLAFLALPSRLKDHLKVSAAPYLYSGPSPTASLATALAGLEVNDRRGDAIRADLHRKTLRVLDHVAGLGIDTLNSDQLPIVEIPLADGSDLDAVAGFLWEQGIYVTLAAYPLVPHDRVGFRVQLTALNSDEDIDRLNAALTRLSERFPLRPGS</sequence>
<dbReference type="InterPro" id="IPR035919">
    <property type="entry name" value="EAL_sf"/>
</dbReference>
<dbReference type="Proteomes" id="UP000829992">
    <property type="component" value="Chromosome"/>
</dbReference>
<dbReference type="InterPro" id="IPR000160">
    <property type="entry name" value="GGDEF_dom"/>
</dbReference>
<dbReference type="InterPro" id="IPR035965">
    <property type="entry name" value="PAS-like_dom_sf"/>
</dbReference>
<gene>
    <name evidence="7" type="ORF">M4V62_36090</name>
</gene>
<dbReference type="PANTHER" id="PTHR44757:SF2">
    <property type="entry name" value="BIOFILM ARCHITECTURE MAINTENANCE PROTEIN MBAA"/>
    <property type="match status" value="1"/>
</dbReference>
<feature type="transmembrane region" description="Helical" evidence="2">
    <location>
        <begin position="255"/>
        <end position="275"/>
    </location>
</feature>
<evidence type="ECO:0000256" key="1">
    <source>
        <dbReference type="SAM" id="MobiDB-lite"/>
    </source>
</evidence>
<dbReference type="InterPro" id="IPR001633">
    <property type="entry name" value="EAL_dom"/>
</dbReference>
<feature type="transmembrane region" description="Helical" evidence="2">
    <location>
        <begin position="50"/>
        <end position="71"/>
    </location>
</feature>
<dbReference type="NCBIfam" id="TIGR00254">
    <property type="entry name" value="GGDEF"/>
    <property type="match status" value="1"/>
</dbReference>
<feature type="domain" description="GGDEF" evidence="6">
    <location>
        <begin position="610"/>
        <end position="742"/>
    </location>
</feature>
<dbReference type="InterPro" id="IPR043128">
    <property type="entry name" value="Rev_trsase/Diguanyl_cyclase"/>
</dbReference>
<evidence type="ECO:0000256" key="2">
    <source>
        <dbReference type="SAM" id="Phobius"/>
    </source>
</evidence>
<proteinExistence type="predicted"/>
<dbReference type="CDD" id="cd01949">
    <property type="entry name" value="GGDEF"/>
    <property type="match status" value="1"/>
</dbReference>
<dbReference type="SUPFAM" id="SSF141868">
    <property type="entry name" value="EAL domain-like"/>
    <property type="match status" value="1"/>
</dbReference>
<dbReference type="Gene3D" id="3.20.20.450">
    <property type="entry name" value="EAL domain"/>
    <property type="match status" value="1"/>
</dbReference>
<feature type="transmembrane region" description="Helical" evidence="2">
    <location>
        <begin position="26"/>
        <end position="43"/>
    </location>
</feature>
<dbReference type="PROSITE" id="PS50883">
    <property type="entry name" value="EAL"/>
    <property type="match status" value="1"/>
</dbReference>
<dbReference type="NCBIfam" id="TIGR00229">
    <property type="entry name" value="sensory_box"/>
    <property type="match status" value="1"/>
</dbReference>
<keyword evidence="8" id="KW-1185">Reference proteome</keyword>
<dbReference type="SUPFAM" id="SSF55785">
    <property type="entry name" value="PYP-like sensor domain (PAS domain)"/>
    <property type="match status" value="1"/>
</dbReference>
<dbReference type="Gene3D" id="3.40.640.10">
    <property type="entry name" value="Type I PLP-dependent aspartate aminotransferase-like (Major domain)"/>
    <property type="match status" value="1"/>
</dbReference>
<dbReference type="CDD" id="cd01948">
    <property type="entry name" value="EAL"/>
    <property type="match status" value="1"/>
</dbReference>
<keyword evidence="2" id="KW-1133">Transmembrane helix</keyword>
<dbReference type="PANTHER" id="PTHR44757">
    <property type="entry name" value="DIGUANYLATE CYCLASE DGCP"/>
    <property type="match status" value="1"/>
</dbReference>
<dbReference type="SMART" id="SM00052">
    <property type="entry name" value="EAL"/>
    <property type="match status" value="1"/>
</dbReference>
<dbReference type="InterPro" id="IPR015421">
    <property type="entry name" value="PyrdxlP-dep_Trfase_major"/>
</dbReference>
<dbReference type="InterPro" id="IPR000014">
    <property type="entry name" value="PAS"/>
</dbReference>
<feature type="transmembrane region" description="Helical" evidence="2">
    <location>
        <begin position="116"/>
        <end position="134"/>
    </location>
</feature>
<keyword evidence="7" id="KW-0032">Aminotransferase</keyword>
<feature type="region of interest" description="Disordered" evidence="1">
    <location>
        <begin position="1053"/>
        <end position="1086"/>
    </location>
</feature>
<protein>
    <submittedName>
        <fullName evidence="7">Aminotransferase class I/II-fold pyridoxal phosphate-dependent enzyme</fullName>
    </submittedName>
</protein>
<dbReference type="Pfam" id="PF00155">
    <property type="entry name" value="Aminotran_1_2"/>
    <property type="match status" value="1"/>
</dbReference>
<keyword evidence="2" id="KW-0812">Transmembrane</keyword>
<dbReference type="Pfam" id="PF00563">
    <property type="entry name" value="EAL"/>
    <property type="match status" value="1"/>
</dbReference>
<dbReference type="InterPro" id="IPR004839">
    <property type="entry name" value="Aminotransferase_I/II_large"/>
</dbReference>
<evidence type="ECO:0000313" key="7">
    <source>
        <dbReference type="EMBL" id="UQT60043.1"/>
    </source>
</evidence>
<evidence type="ECO:0000259" key="5">
    <source>
        <dbReference type="PROSITE" id="PS50883"/>
    </source>
</evidence>
<feature type="domain" description="EAL" evidence="5">
    <location>
        <begin position="751"/>
        <end position="1019"/>
    </location>
</feature>
<reference evidence="7 8" key="1">
    <citation type="submission" date="2022-05" db="EMBL/GenBank/DDBJ databases">
        <authorList>
            <person name="Zhou X."/>
            <person name="Li K."/>
            <person name="Man Y."/>
        </authorList>
    </citation>
    <scope>NUCLEOTIDE SEQUENCE [LARGE SCALE GENOMIC DNA]</scope>
    <source>
        <strain evidence="7 8">MS405</strain>
    </source>
</reference>
<name>A0ABY4Q4R2_9ACTN</name>
<dbReference type="Gene3D" id="3.30.450.20">
    <property type="entry name" value="PAS domain"/>
    <property type="match status" value="1"/>
</dbReference>
<dbReference type="InterPro" id="IPR052155">
    <property type="entry name" value="Biofilm_reg_signaling"/>
</dbReference>
<dbReference type="CDD" id="cd00130">
    <property type="entry name" value="PAS"/>
    <property type="match status" value="1"/>
</dbReference>
<dbReference type="InterPro" id="IPR015424">
    <property type="entry name" value="PyrdxlP-dep_Trfase"/>
</dbReference>
<dbReference type="InterPro" id="IPR029787">
    <property type="entry name" value="Nucleotide_cyclase"/>
</dbReference>
<feature type="transmembrane region" description="Helical" evidence="2">
    <location>
        <begin position="91"/>
        <end position="109"/>
    </location>
</feature>
<dbReference type="PROSITE" id="PS50112">
    <property type="entry name" value="PAS"/>
    <property type="match status" value="1"/>
</dbReference>
<evidence type="ECO:0000259" key="6">
    <source>
        <dbReference type="PROSITE" id="PS50887"/>
    </source>
</evidence>
<dbReference type="PROSITE" id="PS50113">
    <property type="entry name" value="PAC"/>
    <property type="match status" value="1"/>
</dbReference>
<evidence type="ECO:0000259" key="4">
    <source>
        <dbReference type="PROSITE" id="PS50113"/>
    </source>
</evidence>
<dbReference type="SMART" id="SM00091">
    <property type="entry name" value="PAS"/>
    <property type="match status" value="1"/>
</dbReference>
<feature type="compositionally biased region" description="Basic and acidic residues" evidence="1">
    <location>
        <begin position="1074"/>
        <end position="1086"/>
    </location>
</feature>
<dbReference type="RefSeq" id="WP_249591377.1">
    <property type="nucleotide sequence ID" value="NZ_BAAAQL010000035.1"/>
</dbReference>
<dbReference type="SMART" id="SM00267">
    <property type="entry name" value="GGDEF"/>
    <property type="match status" value="1"/>
</dbReference>
<dbReference type="Gene3D" id="3.30.70.270">
    <property type="match status" value="1"/>
</dbReference>
<organism evidence="7 8">
    <name type="scientific">Streptomyces durmitorensis</name>
    <dbReference type="NCBI Taxonomy" id="319947"/>
    <lineage>
        <taxon>Bacteria</taxon>
        <taxon>Bacillati</taxon>
        <taxon>Actinomycetota</taxon>
        <taxon>Actinomycetes</taxon>
        <taxon>Kitasatosporales</taxon>
        <taxon>Streptomycetaceae</taxon>
        <taxon>Streptomyces</taxon>
    </lineage>
</organism>
<dbReference type="SUPFAM" id="SSF53383">
    <property type="entry name" value="PLP-dependent transferases"/>
    <property type="match status" value="1"/>
</dbReference>
<feature type="domain" description="PAC" evidence="4">
    <location>
        <begin position="527"/>
        <end position="578"/>
    </location>
</feature>
<accession>A0ABY4Q4R2</accession>
<dbReference type="InterPro" id="IPR000700">
    <property type="entry name" value="PAS-assoc_C"/>
</dbReference>
<keyword evidence="2" id="KW-0472">Membrane</keyword>
<dbReference type="InterPro" id="IPR015422">
    <property type="entry name" value="PyrdxlP-dep_Trfase_small"/>
</dbReference>
<feature type="domain" description="PAS" evidence="3">
    <location>
        <begin position="456"/>
        <end position="492"/>
    </location>
</feature>
<dbReference type="Pfam" id="PF00989">
    <property type="entry name" value="PAS"/>
    <property type="match status" value="1"/>
</dbReference>
<feature type="transmembrane region" description="Helical" evidence="2">
    <location>
        <begin position="281"/>
        <end position="305"/>
    </location>
</feature>
<keyword evidence="7" id="KW-0808">Transferase</keyword>
<dbReference type="InterPro" id="IPR013767">
    <property type="entry name" value="PAS_fold"/>
</dbReference>
<evidence type="ECO:0000313" key="8">
    <source>
        <dbReference type="Proteomes" id="UP000829992"/>
    </source>
</evidence>
<dbReference type="PROSITE" id="PS50887">
    <property type="entry name" value="GGDEF"/>
    <property type="match status" value="1"/>
</dbReference>
<evidence type="ECO:0000259" key="3">
    <source>
        <dbReference type="PROSITE" id="PS50112"/>
    </source>
</evidence>